<reference evidence="5 6" key="1">
    <citation type="journal article" date="2018" name="ISME J.">
        <title>A methanotrophic archaeon couples anaerobic oxidation of methane to Fe(III) reduction.</title>
        <authorList>
            <person name="Cai C."/>
            <person name="Leu A.O."/>
            <person name="Xie G.J."/>
            <person name="Guo J."/>
            <person name="Feng Y."/>
            <person name="Zhao J.X."/>
            <person name="Tyson G.W."/>
            <person name="Yuan Z."/>
            <person name="Hu S."/>
        </authorList>
    </citation>
    <scope>NUCLEOTIDE SEQUENCE [LARGE SCALE GENOMIC DNA]</scope>
    <source>
        <strain evidence="5">FeB_12</strain>
    </source>
</reference>
<evidence type="ECO:0000313" key="5">
    <source>
        <dbReference type="EMBL" id="PWB73863.1"/>
    </source>
</evidence>
<name>A0A855X285_9BACT</name>
<dbReference type="PRINTS" id="PR00598">
    <property type="entry name" value="HTHMARR"/>
</dbReference>
<dbReference type="InterPro" id="IPR036390">
    <property type="entry name" value="WH_DNA-bd_sf"/>
</dbReference>
<keyword evidence="3" id="KW-0804">Transcription</keyword>
<dbReference type="InterPro" id="IPR036388">
    <property type="entry name" value="WH-like_DNA-bd_sf"/>
</dbReference>
<organism evidence="5 6">
    <name type="scientific">candidate division GN15 bacterium</name>
    <dbReference type="NCBI Taxonomy" id="2072418"/>
    <lineage>
        <taxon>Bacteria</taxon>
        <taxon>candidate division GN15</taxon>
    </lineage>
</organism>
<keyword evidence="2" id="KW-0238">DNA-binding</keyword>
<dbReference type="GO" id="GO:0006950">
    <property type="term" value="P:response to stress"/>
    <property type="evidence" value="ECO:0007669"/>
    <property type="project" value="TreeGrafter"/>
</dbReference>
<evidence type="ECO:0000256" key="1">
    <source>
        <dbReference type="ARBA" id="ARBA00023015"/>
    </source>
</evidence>
<feature type="domain" description="HTH marR-type" evidence="4">
    <location>
        <begin position="10"/>
        <end position="149"/>
    </location>
</feature>
<dbReference type="InterPro" id="IPR023187">
    <property type="entry name" value="Tscrpt_reg_MarR-type_CS"/>
</dbReference>
<dbReference type="AlphaFoldDB" id="A0A855X285"/>
<protein>
    <recommendedName>
        <fullName evidence="4">HTH marR-type domain-containing protein</fullName>
    </recommendedName>
</protein>
<evidence type="ECO:0000256" key="3">
    <source>
        <dbReference type="ARBA" id="ARBA00023163"/>
    </source>
</evidence>
<dbReference type="GO" id="GO:0003700">
    <property type="term" value="F:DNA-binding transcription factor activity"/>
    <property type="evidence" value="ECO:0007669"/>
    <property type="project" value="InterPro"/>
</dbReference>
<evidence type="ECO:0000256" key="2">
    <source>
        <dbReference type="ARBA" id="ARBA00023125"/>
    </source>
</evidence>
<keyword evidence="1" id="KW-0805">Transcription regulation</keyword>
<dbReference type="GO" id="GO:0003677">
    <property type="term" value="F:DNA binding"/>
    <property type="evidence" value="ECO:0007669"/>
    <property type="project" value="UniProtKB-KW"/>
</dbReference>
<comment type="caution">
    <text evidence="5">The sequence shown here is derived from an EMBL/GenBank/DDBJ whole genome shotgun (WGS) entry which is preliminary data.</text>
</comment>
<dbReference type="PANTHER" id="PTHR33164">
    <property type="entry name" value="TRANSCRIPTIONAL REGULATOR, MARR FAMILY"/>
    <property type="match status" value="1"/>
</dbReference>
<accession>A0A855X285</accession>
<dbReference type="Pfam" id="PF12802">
    <property type="entry name" value="MarR_2"/>
    <property type="match status" value="1"/>
</dbReference>
<dbReference type="PROSITE" id="PS01117">
    <property type="entry name" value="HTH_MARR_1"/>
    <property type="match status" value="1"/>
</dbReference>
<dbReference type="EMBL" id="PQAP01000046">
    <property type="protein sequence ID" value="PWB73863.1"/>
    <property type="molecule type" value="Genomic_DNA"/>
</dbReference>
<dbReference type="Gene3D" id="1.10.10.10">
    <property type="entry name" value="Winged helix-like DNA-binding domain superfamily/Winged helix DNA-binding domain"/>
    <property type="match status" value="1"/>
</dbReference>
<gene>
    <name evidence="5" type="ORF">C3F09_04670</name>
</gene>
<dbReference type="PANTHER" id="PTHR33164:SF89">
    <property type="entry name" value="MARR FAMILY REGULATORY PROTEIN"/>
    <property type="match status" value="1"/>
</dbReference>
<dbReference type="Proteomes" id="UP000250918">
    <property type="component" value="Unassembled WGS sequence"/>
</dbReference>
<dbReference type="InterPro" id="IPR000835">
    <property type="entry name" value="HTH_MarR-typ"/>
</dbReference>
<dbReference type="PROSITE" id="PS50995">
    <property type="entry name" value="HTH_MARR_2"/>
    <property type="match status" value="1"/>
</dbReference>
<dbReference type="SMART" id="SM00347">
    <property type="entry name" value="HTH_MARR"/>
    <property type="match status" value="1"/>
</dbReference>
<dbReference type="SUPFAM" id="SSF46785">
    <property type="entry name" value="Winged helix' DNA-binding domain"/>
    <property type="match status" value="1"/>
</dbReference>
<dbReference type="InterPro" id="IPR039422">
    <property type="entry name" value="MarR/SlyA-like"/>
</dbReference>
<proteinExistence type="predicted"/>
<evidence type="ECO:0000259" key="4">
    <source>
        <dbReference type="PROSITE" id="PS50995"/>
    </source>
</evidence>
<sequence length="158" mass="17749">MTKTTVTKDRRRAAEEIVNSVRLLQGVAQKQSREFVRQHKITGQQLGALRMVALSPGVSLGDLSERMFLHISSVSGIIDRLEKRGYVTRDRNGGDRRVVHLNVTEQGRRVIRRTPLAGMGLLIHTVHKLPDRQLRDILTGLKLILRVMKLDGGDARNG</sequence>
<evidence type="ECO:0000313" key="6">
    <source>
        <dbReference type="Proteomes" id="UP000250918"/>
    </source>
</evidence>